<dbReference type="AlphaFoldDB" id="A7SN06"/>
<feature type="region of interest" description="Disordered" evidence="1">
    <location>
        <begin position="248"/>
        <end position="273"/>
    </location>
</feature>
<dbReference type="STRING" id="45351.A7SN06"/>
<organism evidence="3 4">
    <name type="scientific">Nematostella vectensis</name>
    <name type="common">Starlet sea anemone</name>
    <dbReference type="NCBI Taxonomy" id="45351"/>
    <lineage>
        <taxon>Eukaryota</taxon>
        <taxon>Metazoa</taxon>
        <taxon>Cnidaria</taxon>
        <taxon>Anthozoa</taxon>
        <taxon>Hexacorallia</taxon>
        <taxon>Actiniaria</taxon>
        <taxon>Edwardsiidae</taxon>
        <taxon>Nematostella</taxon>
    </lineage>
</organism>
<dbReference type="InterPro" id="IPR001660">
    <property type="entry name" value="SAM"/>
</dbReference>
<dbReference type="PROSITE" id="PS50105">
    <property type="entry name" value="SAM_DOMAIN"/>
    <property type="match status" value="1"/>
</dbReference>
<feature type="domain" description="SAM" evidence="2">
    <location>
        <begin position="474"/>
        <end position="519"/>
    </location>
</feature>
<dbReference type="Proteomes" id="UP000001593">
    <property type="component" value="Unassembled WGS sequence"/>
</dbReference>
<dbReference type="InterPro" id="IPR052281">
    <property type="entry name" value="GAREM"/>
</dbReference>
<protein>
    <recommendedName>
        <fullName evidence="2">SAM domain-containing protein</fullName>
    </recommendedName>
</protein>
<dbReference type="HOGENOM" id="CLU_505603_0_0_1"/>
<feature type="compositionally biased region" description="Polar residues" evidence="1">
    <location>
        <begin position="258"/>
        <end position="271"/>
    </location>
</feature>
<proteinExistence type="predicted"/>
<accession>A7SN06</accession>
<dbReference type="Pfam" id="PF07647">
    <property type="entry name" value="SAM_2"/>
    <property type="match status" value="1"/>
</dbReference>
<feature type="region of interest" description="Disordered" evidence="1">
    <location>
        <begin position="404"/>
        <end position="472"/>
    </location>
</feature>
<keyword evidence="4" id="KW-1185">Reference proteome</keyword>
<sequence>MVSGRKERCYLFGDHEEQVDDPSIKPMDLLSNSKPFAARDTATKDLVANERKPQQVSTQNANRSPQFKSGNFRFEKVLLERDRDRLSEACKGNKRPDEPALERSSNRVVRGSISTIKKTPDDYVDMKDATDRKIKRYTDDPTMLRFKGSVVHCTTNTQNRMPILDQEDYDYAPLIHPNADRINHEVASSMCMPFGDKAPPLPAKARSQAKARSMSDGSLRRYLTDKTRVEGDAFVESRAENHIHDDGGIVITPKITPRPNTLSSSRGTDPNSLGCERRQAELKISDKLKQKPVVNPRPEKIPNIISDMHSMEDIRYGSDVTDDLEPQRVDKKLKSSLGDYENVEKILQSMSTASTQVTSLGQAITGGGDQTKLTQAITMNPTAEIEVKATPNQSNSLVAIEQNKAPQSYPMSSPRPLTKAHNPTAASDKVKHTQSQRHSKSSIQITKSEQSVQRSQSFNTKESKTKPSSSMKDWNTDDVSDFLFRLNLGKYVEVFRENQVDGELLMSLDQEMLEEEFNMKSKFDILKLNKAIKEGWLPK</sequence>
<dbReference type="SMART" id="SM00454">
    <property type="entry name" value="SAM"/>
    <property type="match status" value="1"/>
</dbReference>
<dbReference type="EMBL" id="DS469715">
    <property type="protein sequence ID" value="EDO34908.1"/>
    <property type="molecule type" value="Genomic_DNA"/>
</dbReference>
<evidence type="ECO:0000259" key="2">
    <source>
        <dbReference type="PROSITE" id="PS50105"/>
    </source>
</evidence>
<name>A7SN06_NEMVE</name>
<evidence type="ECO:0000313" key="3">
    <source>
        <dbReference type="EMBL" id="EDO34908.1"/>
    </source>
</evidence>
<dbReference type="SUPFAM" id="SSF47769">
    <property type="entry name" value="SAM/Pointed domain"/>
    <property type="match status" value="1"/>
</dbReference>
<feature type="compositionally biased region" description="Polar residues" evidence="1">
    <location>
        <begin position="441"/>
        <end position="472"/>
    </location>
</feature>
<dbReference type="PANTHER" id="PTHR14454:SF11">
    <property type="entry name" value="SERRANO, ISOFORM F"/>
    <property type="match status" value="1"/>
</dbReference>
<reference evidence="3" key="1">
    <citation type="journal article" date="2007" name="Science">
        <title>Sea anemone genome reveals ancestral eumetazoan gene repertoire and genomic organization.</title>
        <authorList>
            <person name="Putnam N.H."/>
            <person name="Srivastava M."/>
            <person name="Hellsten U."/>
            <person name="Dirks B."/>
            <person name="Chapman J."/>
            <person name="Salamov A."/>
            <person name="Terry A."/>
            <person name="Shapiro H."/>
            <person name="Lindquist E."/>
            <person name="Kapitonov V.V."/>
            <person name="Jurka J."/>
            <person name="Genikhovich G."/>
            <person name="Grigoriev I.V."/>
            <person name="Lucas S.M."/>
            <person name="Steele R.E."/>
            <person name="Finnerty J.R."/>
            <person name="Technau U."/>
            <person name="Martindale M.Q."/>
            <person name="Rokhsar D.S."/>
        </authorList>
    </citation>
    <scope>NUCLEOTIDE SEQUENCE [LARGE SCALE GENOMIC DNA]</scope>
    <source>
        <strain evidence="3">CH2 x CH6</strain>
    </source>
</reference>
<evidence type="ECO:0000313" key="4">
    <source>
        <dbReference type="Proteomes" id="UP000001593"/>
    </source>
</evidence>
<dbReference type="InParanoid" id="A7SN06"/>
<dbReference type="eggNOG" id="ENOG502TCMS">
    <property type="taxonomic scope" value="Eukaryota"/>
</dbReference>
<dbReference type="Gene3D" id="1.10.150.50">
    <property type="entry name" value="Transcription Factor, Ets-1"/>
    <property type="match status" value="1"/>
</dbReference>
<gene>
    <name evidence="3" type="ORF">NEMVEDRAFT_v1g214767</name>
</gene>
<dbReference type="PANTHER" id="PTHR14454">
    <property type="entry name" value="GRB2-ASSOCIATED AND REGULATOR OF MAPK PROTEIN FAMILY MEMBER"/>
    <property type="match status" value="1"/>
</dbReference>
<dbReference type="InterPro" id="IPR013761">
    <property type="entry name" value="SAM/pointed_sf"/>
</dbReference>
<dbReference type="CDD" id="cd09487">
    <property type="entry name" value="SAM_superfamily"/>
    <property type="match status" value="1"/>
</dbReference>
<evidence type="ECO:0000256" key="1">
    <source>
        <dbReference type="SAM" id="MobiDB-lite"/>
    </source>
</evidence>